<dbReference type="InterPro" id="IPR043129">
    <property type="entry name" value="ATPase_NBD"/>
</dbReference>
<dbReference type="InterPro" id="IPR000600">
    <property type="entry name" value="ROK"/>
</dbReference>
<sequence>MRQNHQPYSTEILGQLNTIVILETIQANGSITRPEIIRKTGLSFSTVLRSTEKLIQSGLIVESGLEASTGGRRSTLLKLNDDDKVVIGIDMGGTKILGGLISLSGNILTKIKVEVDITSSQTSLDQLFEIIQQLIEESKQRNLRPIGIGVGVPGITDSKGGEIVYSPSLGWEKIYLKDMLDERFHLPVVVENDVNLMALGEYGYGVGRGVPNLVLLAFGTGIGSGIIIDGRLYRGSTFSAGEIGHMVPGQKFLSGKYEHTHGALEFMCSGTGIAGIANTQLREQNPDAVAITAKDVFESARKGEEWAARIVSDVVDYITISVANTIVLLDPEEIIFSGGVFESADLLLEPIKKRLDGLIPMHPEIVLSDLGPQAAIMGAAHQVLIEVAKNP</sequence>
<dbReference type="Gene3D" id="1.10.10.10">
    <property type="entry name" value="Winged helix-like DNA-binding domain superfamily/Winged helix DNA-binding domain"/>
    <property type="match status" value="1"/>
</dbReference>
<dbReference type="OrthoDB" id="9796533at2"/>
<gene>
    <name evidence="2" type="ORF">DFR64_2459</name>
</gene>
<evidence type="ECO:0000313" key="3">
    <source>
        <dbReference type="Proteomes" id="UP000256388"/>
    </source>
</evidence>
<accession>A0A347ZW76</accession>
<protein>
    <submittedName>
        <fullName evidence="2">Glucokinase-like ROK family protein</fullName>
    </submittedName>
</protein>
<evidence type="ECO:0000256" key="1">
    <source>
        <dbReference type="ARBA" id="ARBA00006479"/>
    </source>
</evidence>
<dbReference type="Pfam" id="PF13412">
    <property type="entry name" value="HTH_24"/>
    <property type="match status" value="1"/>
</dbReference>
<dbReference type="PANTHER" id="PTHR18964:SF149">
    <property type="entry name" value="BIFUNCTIONAL UDP-N-ACETYLGLUCOSAMINE 2-EPIMERASE_N-ACETYLMANNOSAMINE KINASE"/>
    <property type="match status" value="1"/>
</dbReference>
<dbReference type="SUPFAM" id="SSF46785">
    <property type="entry name" value="Winged helix' DNA-binding domain"/>
    <property type="match status" value="1"/>
</dbReference>
<dbReference type="Pfam" id="PF00480">
    <property type="entry name" value="ROK"/>
    <property type="match status" value="1"/>
</dbReference>
<dbReference type="EMBL" id="QUMS01000003">
    <property type="protein sequence ID" value="REG07254.1"/>
    <property type="molecule type" value="Genomic_DNA"/>
</dbReference>
<dbReference type="InterPro" id="IPR036388">
    <property type="entry name" value="WH-like_DNA-bd_sf"/>
</dbReference>
<comment type="caution">
    <text evidence="2">The sequence shown here is derived from an EMBL/GenBank/DDBJ whole genome shotgun (WGS) entry which is preliminary data.</text>
</comment>
<dbReference type="Proteomes" id="UP000256388">
    <property type="component" value="Unassembled WGS sequence"/>
</dbReference>
<reference evidence="2 3" key="1">
    <citation type="submission" date="2018-08" db="EMBL/GenBank/DDBJ databases">
        <title>Genomic Encyclopedia of Type Strains, Phase IV (KMG-IV): sequencing the most valuable type-strain genomes for metagenomic binning, comparative biology and taxonomic classification.</title>
        <authorList>
            <person name="Goeker M."/>
        </authorList>
    </citation>
    <scope>NUCLEOTIDE SEQUENCE [LARGE SCALE GENOMIC DNA]</scope>
    <source>
        <strain evidence="2 3">DSM 23923</strain>
    </source>
</reference>
<organism evidence="2 3">
    <name type="scientific">Pelolinea submarina</name>
    <dbReference type="NCBI Taxonomy" id="913107"/>
    <lineage>
        <taxon>Bacteria</taxon>
        <taxon>Bacillati</taxon>
        <taxon>Chloroflexota</taxon>
        <taxon>Anaerolineae</taxon>
        <taxon>Anaerolineales</taxon>
        <taxon>Anaerolineaceae</taxon>
        <taxon>Pelolinea</taxon>
    </lineage>
</organism>
<dbReference type="GO" id="GO:0016301">
    <property type="term" value="F:kinase activity"/>
    <property type="evidence" value="ECO:0007669"/>
    <property type="project" value="UniProtKB-KW"/>
</dbReference>
<evidence type="ECO:0000313" key="2">
    <source>
        <dbReference type="EMBL" id="REG07254.1"/>
    </source>
</evidence>
<proteinExistence type="inferred from homology"/>
<dbReference type="InterPro" id="IPR036390">
    <property type="entry name" value="WH_DNA-bd_sf"/>
</dbReference>
<keyword evidence="2" id="KW-0808">Transferase</keyword>
<dbReference type="RefSeq" id="WP_116225724.1">
    <property type="nucleotide sequence ID" value="NZ_AP018437.1"/>
</dbReference>
<keyword evidence="3" id="KW-1185">Reference proteome</keyword>
<comment type="similarity">
    <text evidence="1">Belongs to the ROK (NagC/XylR) family.</text>
</comment>
<dbReference type="AlphaFoldDB" id="A0A347ZW76"/>
<dbReference type="SUPFAM" id="SSF53067">
    <property type="entry name" value="Actin-like ATPase domain"/>
    <property type="match status" value="1"/>
</dbReference>
<name>A0A347ZW76_9CHLR</name>
<dbReference type="PANTHER" id="PTHR18964">
    <property type="entry name" value="ROK (REPRESSOR, ORF, KINASE) FAMILY"/>
    <property type="match status" value="1"/>
</dbReference>
<dbReference type="Gene3D" id="3.30.420.40">
    <property type="match status" value="2"/>
</dbReference>
<keyword evidence="2" id="KW-0418">Kinase</keyword>